<gene>
    <name evidence="2" type="ORF">E7Z73_04405</name>
</gene>
<dbReference type="InterPro" id="IPR041183">
    <property type="entry name" value="Cyclophilin-like"/>
</dbReference>
<evidence type="ECO:0000259" key="1">
    <source>
        <dbReference type="Pfam" id="PF18050"/>
    </source>
</evidence>
<dbReference type="Gene3D" id="2.40.100.20">
    <property type="match status" value="1"/>
</dbReference>
<accession>A0A8T3VLB8</accession>
<organism evidence="2 3">
    <name type="scientific">Methanobrevibacter millerae</name>
    <dbReference type="NCBI Taxonomy" id="230361"/>
    <lineage>
        <taxon>Archaea</taxon>
        <taxon>Methanobacteriati</taxon>
        <taxon>Methanobacteriota</taxon>
        <taxon>Methanomada group</taxon>
        <taxon>Methanobacteria</taxon>
        <taxon>Methanobacteriales</taxon>
        <taxon>Methanobacteriaceae</taxon>
        <taxon>Methanobrevibacter</taxon>
    </lineage>
</organism>
<dbReference type="Pfam" id="PF18050">
    <property type="entry name" value="Cyclophil_like2"/>
    <property type="match status" value="1"/>
</dbReference>
<dbReference type="SUPFAM" id="SSF50891">
    <property type="entry name" value="Cyclophilin-like"/>
    <property type="match status" value="1"/>
</dbReference>
<proteinExistence type="predicted"/>
<name>A0A8T3VLB8_9EURY</name>
<dbReference type="PROSITE" id="PS51257">
    <property type="entry name" value="PROKAR_LIPOPROTEIN"/>
    <property type="match status" value="1"/>
</dbReference>
<feature type="domain" description="Cyclophilin-like" evidence="1">
    <location>
        <begin position="34"/>
        <end position="142"/>
    </location>
</feature>
<sequence length="145" mass="15691">MSFIKKSGLIIILGLIACTAVSGDDSMDDLVKVKINDEVFDVKLENNSATQELVEELKKGNVTVNASEYGGFEKVGELGFSLSTSDENIGTNPGDIVLYQGDKISLFYGSHSWSYTKLGKIDNVDSNKLKEVLGSGDVTLEFSLK</sequence>
<dbReference type="RefSeq" id="WP_303736619.1">
    <property type="nucleotide sequence ID" value="NZ_SUTE01000035.1"/>
</dbReference>
<evidence type="ECO:0000313" key="3">
    <source>
        <dbReference type="Proteomes" id="UP000762703"/>
    </source>
</evidence>
<dbReference type="InterPro" id="IPR029000">
    <property type="entry name" value="Cyclophilin-like_dom_sf"/>
</dbReference>
<reference evidence="2" key="1">
    <citation type="submission" date="2019-04" db="EMBL/GenBank/DDBJ databases">
        <title>Evolution of Biomass-Degrading Anaerobic Consortia Revealed by Metagenomics.</title>
        <authorList>
            <person name="Peng X."/>
        </authorList>
    </citation>
    <scope>NUCLEOTIDE SEQUENCE</scope>
    <source>
        <strain evidence="2">SIG12</strain>
    </source>
</reference>
<dbReference type="Proteomes" id="UP000762703">
    <property type="component" value="Unassembled WGS sequence"/>
</dbReference>
<comment type="caution">
    <text evidence="2">The sequence shown here is derived from an EMBL/GenBank/DDBJ whole genome shotgun (WGS) entry which is preliminary data.</text>
</comment>
<dbReference type="AlphaFoldDB" id="A0A8T3VLB8"/>
<evidence type="ECO:0000313" key="2">
    <source>
        <dbReference type="EMBL" id="MBE6504974.1"/>
    </source>
</evidence>
<dbReference type="EMBL" id="SUTE01000035">
    <property type="protein sequence ID" value="MBE6504974.1"/>
    <property type="molecule type" value="Genomic_DNA"/>
</dbReference>
<protein>
    <recommendedName>
        <fullName evidence="1">Cyclophilin-like domain-containing protein</fullName>
    </recommendedName>
</protein>